<evidence type="ECO:0008006" key="4">
    <source>
        <dbReference type="Google" id="ProtNLM"/>
    </source>
</evidence>
<gene>
    <name evidence="2" type="ORF">KE274_01040</name>
</gene>
<proteinExistence type="predicted"/>
<dbReference type="Proteomes" id="UP000678243">
    <property type="component" value="Unassembled WGS sequence"/>
</dbReference>
<reference evidence="2 3" key="1">
    <citation type="submission" date="2021-04" db="EMBL/GenBank/DDBJ databases">
        <title>Whole genome analysis of root endophytic bacterium Microbacterium paraoxydans ku-mp colonizing RP-bio226 rice variety.</title>
        <authorList>
            <person name="Ulaganathan K."/>
            <person name="Latha B."/>
        </authorList>
    </citation>
    <scope>NUCLEOTIDE SEQUENCE [LARGE SCALE GENOMIC DNA]</scope>
    <source>
        <strain evidence="3">ku-mp</strain>
    </source>
</reference>
<sequence length="126" mass="13083">MDTGVRRPAAEAGGSFLALGLGLQVVFTVLGFAITFTSTLSVASCTETSCDYSAFSAAIDTFYLGALVLLAATVVAMILLRQHPRARAWAPMIGTVLLLVLLAATYVAGRAALTLPLFGNRLPGCC</sequence>
<protein>
    <recommendedName>
        <fullName evidence="4">Vitamin K epoxide reductase family protein</fullName>
    </recommendedName>
</protein>
<evidence type="ECO:0000256" key="1">
    <source>
        <dbReference type="SAM" id="Phobius"/>
    </source>
</evidence>
<accession>A0ABS5II97</accession>
<feature type="transmembrane region" description="Helical" evidence="1">
    <location>
        <begin position="62"/>
        <end position="80"/>
    </location>
</feature>
<name>A0ABS5II97_9MICO</name>
<keyword evidence="3" id="KW-1185">Reference proteome</keyword>
<evidence type="ECO:0000313" key="2">
    <source>
        <dbReference type="EMBL" id="MBS0022685.1"/>
    </source>
</evidence>
<comment type="caution">
    <text evidence="2">The sequence shown here is derived from an EMBL/GenBank/DDBJ whole genome shotgun (WGS) entry which is preliminary data.</text>
</comment>
<keyword evidence="1" id="KW-0472">Membrane</keyword>
<dbReference type="RefSeq" id="WP_211540093.1">
    <property type="nucleotide sequence ID" value="NZ_JAGTUK010000001.1"/>
</dbReference>
<evidence type="ECO:0000313" key="3">
    <source>
        <dbReference type="Proteomes" id="UP000678243"/>
    </source>
</evidence>
<feature type="transmembrane region" description="Helical" evidence="1">
    <location>
        <begin position="12"/>
        <end position="34"/>
    </location>
</feature>
<feature type="transmembrane region" description="Helical" evidence="1">
    <location>
        <begin position="92"/>
        <end position="113"/>
    </location>
</feature>
<keyword evidence="1" id="KW-1133">Transmembrane helix</keyword>
<dbReference type="EMBL" id="JAGTUK010000001">
    <property type="protein sequence ID" value="MBS0022685.1"/>
    <property type="molecule type" value="Genomic_DNA"/>
</dbReference>
<organism evidence="2 3">
    <name type="scientific">Microbacterium paraoxydans</name>
    <dbReference type="NCBI Taxonomy" id="199592"/>
    <lineage>
        <taxon>Bacteria</taxon>
        <taxon>Bacillati</taxon>
        <taxon>Actinomycetota</taxon>
        <taxon>Actinomycetes</taxon>
        <taxon>Micrococcales</taxon>
        <taxon>Microbacteriaceae</taxon>
        <taxon>Microbacterium</taxon>
    </lineage>
</organism>
<keyword evidence="1" id="KW-0812">Transmembrane</keyword>